<gene>
    <name evidence="3" type="ORF">TDIB3V08_LOCUS11955</name>
</gene>
<dbReference type="GO" id="GO:0019464">
    <property type="term" value="P:glycine decarboxylation via glycine cleavage system"/>
    <property type="evidence" value="ECO:0007669"/>
    <property type="project" value="TreeGrafter"/>
</dbReference>
<organism evidence="3">
    <name type="scientific">Timema douglasi</name>
    <name type="common">Walking stick</name>
    <dbReference type="NCBI Taxonomy" id="61478"/>
    <lineage>
        <taxon>Eukaryota</taxon>
        <taxon>Metazoa</taxon>
        <taxon>Ecdysozoa</taxon>
        <taxon>Arthropoda</taxon>
        <taxon>Hexapoda</taxon>
        <taxon>Insecta</taxon>
        <taxon>Pterygota</taxon>
        <taxon>Neoptera</taxon>
        <taxon>Polyneoptera</taxon>
        <taxon>Phasmatodea</taxon>
        <taxon>Timematodea</taxon>
        <taxon>Timematoidea</taxon>
        <taxon>Timematidae</taxon>
        <taxon>Timema</taxon>
    </lineage>
</organism>
<accession>A0A7R8ZDH8</accession>
<dbReference type="AlphaFoldDB" id="A0A7R8ZDH8"/>
<dbReference type="InterPro" id="IPR049316">
    <property type="entry name" value="GDC-P_C"/>
</dbReference>
<dbReference type="EMBL" id="OA576925">
    <property type="protein sequence ID" value="CAD7205805.1"/>
    <property type="molecule type" value="Genomic_DNA"/>
</dbReference>
<sequence>MSWPVNGTLMIEPTESEDKEELDRFCDALITAAAIPSPVTTGQLRLPSHHKSPLASCGRLLLGKTQSTLCRWYGQFSTGALMWVDTCAGLCRWPKTCHREAGETSSGTR</sequence>
<feature type="domain" description="Glycine dehydrogenase C-terminal" evidence="2">
    <location>
        <begin position="1"/>
        <end position="40"/>
    </location>
</feature>
<dbReference type="InterPro" id="IPR015422">
    <property type="entry name" value="PyrdxlP-dep_Trfase_small"/>
</dbReference>
<protein>
    <recommendedName>
        <fullName evidence="2">Glycine dehydrogenase C-terminal domain-containing protein</fullName>
    </recommendedName>
</protein>
<dbReference type="GO" id="GO:0005960">
    <property type="term" value="C:glycine cleavage complex"/>
    <property type="evidence" value="ECO:0007669"/>
    <property type="project" value="TreeGrafter"/>
</dbReference>
<dbReference type="PANTHER" id="PTHR11773:SF1">
    <property type="entry name" value="GLYCINE DEHYDROGENASE (DECARBOXYLATING), MITOCHONDRIAL"/>
    <property type="match status" value="1"/>
</dbReference>
<dbReference type="PANTHER" id="PTHR11773">
    <property type="entry name" value="GLYCINE DEHYDROGENASE, DECARBOXYLATING"/>
    <property type="match status" value="1"/>
</dbReference>
<dbReference type="GO" id="GO:0016594">
    <property type="term" value="F:glycine binding"/>
    <property type="evidence" value="ECO:0007669"/>
    <property type="project" value="TreeGrafter"/>
</dbReference>
<keyword evidence="1" id="KW-0663">Pyridoxal phosphate</keyword>
<dbReference type="InterPro" id="IPR020581">
    <property type="entry name" value="GDC_P"/>
</dbReference>
<reference evidence="3" key="1">
    <citation type="submission" date="2020-11" db="EMBL/GenBank/DDBJ databases">
        <authorList>
            <person name="Tran Van P."/>
        </authorList>
    </citation>
    <scope>NUCLEOTIDE SEQUENCE</scope>
</reference>
<dbReference type="Pfam" id="PF21478">
    <property type="entry name" value="GcvP2_C"/>
    <property type="match status" value="1"/>
</dbReference>
<dbReference type="GO" id="GO:0030170">
    <property type="term" value="F:pyridoxal phosphate binding"/>
    <property type="evidence" value="ECO:0007669"/>
    <property type="project" value="TreeGrafter"/>
</dbReference>
<dbReference type="GO" id="GO:0005739">
    <property type="term" value="C:mitochondrion"/>
    <property type="evidence" value="ECO:0007669"/>
    <property type="project" value="TreeGrafter"/>
</dbReference>
<evidence type="ECO:0000259" key="2">
    <source>
        <dbReference type="Pfam" id="PF21478"/>
    </source>
</evidence>
<name>A0A7R8ZDH8_TIMDO</name>
<dbReference type="Gene3D" id="3.90.1150.10">
    <property type="entry name" value="Aspartate Aminotransferase, domain 1"/>
    <property type="match status" value="1"/>
</dbReference>
<evidence type="ECO:0000313" key="3">
    <source>
        <dbReference type="EMBL" id="CAD7205805.1"/>
    </source>
</evidence>
<proteinExistence type="predicted"/>
<dbReference type="GO" id="GO:0004375">
    <property type="term" value="F:glycine dehydrogenase (decarboxylating) activity"/>
    <property type="evidence" value="ECO:0007669"/>
    <property type="project" value="InterPro"/>
</dbReference>
<evidence type="ECO:0000256" key="1">
    <source>
        <dbReference type="ARBA" id="ARBA00022898"/>
    </source>
</evidence>